<evidence type="ECO:0000313" key="2">
    <source>
        <dbReference type="Proteomes" id="UP001143543"/>
    </source>
</evidence>
<name>A0ABQ5MG68_9FLAO</name>
<keyword evidence="2" id="KW-1185">Reference proteome</keyword>
<reference evidence="1" key="1">
    <citation type="submission" date="2022-07" db="EMBL/GenBank/DDBJ databases">
        <title>Taxonomy of Novel Oxalotrophic and Methylotrophic Bacteria.</title>
        <authorList>
            <person name="Sahin N."/>
            <person name="Tani A."/>
        </authorList>
    </citation>
    <scope>NUCLEOTIDE SEQUENCE</scope>
    <source>
        <strain evidence="1">Y10</strain>
    </source>
</reference>
<dbReference type="EMBL" id="BRVO01000001">
    <property type="protein sequence ID" value="GLB48352.1"/>
    <property type="molecule type" value="Genomic_DNA"/>
</dbReference>
<sequence>MKKDIEIPKVSQVYVAMAHEWNEEFLAKDWNAYIINDRDEAIETVLIVSKGYDGETKTATFRHLVEKIEPKGYAKIELVQDAVLALNNEFYVTFFADNKMYEKKFLFRKNTINDKAMRPLPVMEIDGVLCK</sequence>
<gene>
    <name evidence="1" type="ORF">Y10_07200</name>
</gene>
<organism evidence="1 2">
    <name type="scientific">Neptunitalea lumnitzerae</name>
    <dbReference type="NCBI Taxonomy" id="2965509"/>
    <lineage>
        <taxon>Bacteria</taxon>
        <taxon>Pseudomonadati</taxon>
        <taxon>Bacteroidota</taxon>
        <taxon>Flavobacteriia</taxon>
        <taxon>Flavobacteriales</taxon>
        <taxon>Flavobacteriaceae</taxon>
        <taxon>Neptunitalea</taxon>
    </lineage>
</organism>
<evidence type="ECO:0008006" key="3">
    <source>
        <dbReference type="Google" id="ProtNLM"/>
    </source>
</evidence>
<protein>
    <recommendedName>
        <fullName evidence="3">Phenylalanyl-tRNA synthetase subunit alpha</fullName>
    </recommendedName>
</protein>
<dbReference type="RefSeq" id="WP_281763998.1">
    <property type="nucleotide sequence ID" value="NZ_BRVO01000001.1"/>
</dbReference>
<evidence type="ECO:0000313" key="1">
    <source>
        <dbReference type="EMBL" id="GLB48352.1"/>
    </source>
</evidence>
<proteinExistence type="predicted"/>
<comment type="caution">
    <text evidence="1">The sequence shown here is derived from an EMBL/GenBank/DDBJ whole genome shotgun (WGS) entry which is preliminary data.</text>
</comment>
<dbReference type="Proteomes" id="UP001143543">
    <property type="component" value="Unassembled WGS sequence"/>
</dbReference>
<accession>A0ABQ5MG68</accession>